<dbReference type="SMART" id="SM00028">
    <property type="entry name" value="TPR"/>
    <property type="match status" value="3"/>
</dbReference>
<dbReference type="PROSITE" id="PS50005">
    <property type="entry name" value="TPR"/>
    <property type="match status" value="2"/>
</dbReference>
<organism evidence="8 9">
    <name type="scientific">Echinococcus granulosus</name>
    <name type="common">Hydatid tapeworm</name>
    <dbReference type="NCBI Taxonomy" id="6210"/>
    <lineage>
        <taxon>Eukaryota</taxon>
        <taxon>Metazoa</taxon>
        <taxon>Spiralia</taxon>
        <taxon>Lophotrochozoa</taxon>
        <taxon>Platyhelminthes</taxon>
        <taxon>Cestoda</taxon>
        <taxon>Eucestoda</taxon>
        <taxon>Cyclophyllidea</taxon>
        <taxon>Taeniidae</taxon>
        <taxon>Echinococcus</taxon>
        <taxon>Echinococcus granulosus group</taxon>
    </lineage>
</organism>
<dbReference type="Pfam" id="PF13181">
    <property type="entry name" value="TPR_8"/>
    <property type="match status" value="1"/>
</dbReference>
<dbReference type="EMBL" id="APAU02000001">
    <property type="protein sequence ID" value="EUB64900.1"/>
    <property type="molecule type" value="Genomic_DNA"/>
</dbReference>
<proteinExistence type="inferred from homology"/>
<evidence type="ECO:0000256" key="3">
    <source>
        <dbReference type="ARBA" id="ARBA00038275"/>
    </source>
</evidence>
<dbReference type="OrthoDB" id="10038545at2759"/>
<dbReference type="Pfam" id="PF13414">
    <property type="entry name" value="TPR_11"/>
    <property type="match status" value="1"/>
</dbReference>
<dbReference type="GO" id="GO:0101031">
    <property type="term" value="C:protein folding chaperone complex"/>
    <property type="evidence" value="ECO:0007669"/>
    <property type="project" value="TreeGrafter"/>
</dbReference>
<keyword evidence="9" id="KW-1185">Reference proteome</keyword>
<dbReference type="KEGG" id="egl:EGR_00169"/>
<dbReference type="CTD" id="36335884"/>
<evidence type="ECO:0000256" key="5">
    <source>
        <dbReference type="PROSITE-ProRule" id="PRU00339"/>
    </source>
</evidence>
<evidence type="ECO:0000256" key="2">
    <source>
        <dbReference type="ARBA" id="ARBA00022803"/>
    </source>
</evidence>
<dbReference type="OMA" id="NWFQMER"/>
<dbReference type="Pfam" id="PF13877">
    <property type="entry name" value="RPAP3_C"/>
    <property type="match status" value="1"/>
</dbReference>
<dbReference type="AlphaFoldDB" id="W6UTD5"/>
<feature type="repeat" description="TPR" evidence="5">
    <location>
        <begin position="197"/>
        <end position="230"/>
    </location>
</feature>
<feature type="repeat" description="TPR" evidence="5">
    <location>
        <begin position="129"/>
        <end position="162"/>
    </location>
</feature>
<evidence type="ECO:0000256" key="4">
    <source>
        <dbReference type="ARBA" id="ARBA00040133"/>
    </source>
</evidence>
<dbReference type="Proteomes" id="UP000019149">
    <property type="component" value="Unassembled WGS sequence"/>
</dbReference>
<feature type="region of interest" description="Disordered" evidence="6">
    <location>
        <begin position="39"/>
        <end position="81"/>
    </location>
</feature>
<dbReference type="InterPro" id="IPR025986">
    <property type="entry name" value="RPAP3-like_C"/>
</dbReference>
<feature type="region of interest" description="Disordered" evidence="6">
    <location>
        <begin position="101"/>
        <end position="125"/>
    </location>
</feature>
<comment type="similarity">
    <text evidence="3">Belongs to the RPAP3 family.</text>
</comment>
<feature type="domain" description="RNA-polymerase II-associated protein 3-like C-terminal" evidence="7">
    <location>
        <begin position="329"/>
        <end position="422"/>
    </location>
</feature>
<keyword evidence="2 5" id="KW-0802">TPR repeat</keyword>
<comment type="caution">
    <text evidence="8">The sequence shown here is derived from an EMBL/GenBank/DDBJ whole genome shotgun (WGS) entry which is preliminary data.</text>
</comment>
<evidence type="ECO:0000313" key="9">
    <source>
        <dbReference type="Proteomes" id="UP000019149"/>
    </source>
</evidence>
<reference evidence="8 9" key="1">
    <citation type="journal article" date="2013" name="Nat. Genet.">
        <title>The genome of the hydatid tapeworm Echinococcus granulosus.</title>
        <authorList>
            <person name="Zheng H."/>
            <person name="Zhang W."/>
            <person name="Zhang L."/>
            <person name="Zhang Z."/>
            <person name="Li J."/>
            <person name="Lu G."/>
            <person name="Zhu Y."/>
            <person name="Wang Y."/>
            <person name="Huang Y."/>
            <person name="Liu J."/>
            <person name="Kang H."/>
            <person name="Chen J."/>
            <person name="Wang L."/>
            <person name="Chen A."/>
            <person name="Yu S."/>
            <person name="Gao Z."/>
            <person name="Jin L."/>
            <person name="Gu W."/>
            <person name="Wang Z."/>
            <person name="Zhao L."/>
            <person name="Shi B."/>
            <person name="Wen H."/>
            <person name="Lin R."/>
            <person name="Jones M.K."/>
            <person name="Brejova B."/>
            <person name="Vinar T."/>
            <person name="Zhao G."/>
            <person name="McManus D.P."/>
            <person name="Chen Z."/>
            <person name="Zhou Y."/>
            <person name="Wang S."/>
        </authorList>
    </citation>
    <scope>NUCLEOTIDE SEQUENCE [LARGE SCALE GENOMIC DNA]</scope>
</reference>
<keyword evidence="1" id="KW-0677">Repeat</keyword>
<dbReference type="PANTHER" id="PTHR46423:SF1">
    <property type="entry name" value="RNA POLYMERASE II-ASSOCIATED PROTEIN 3"/>
    <property type="match status" value="1"/>
</dbReference>
<evidence type="ECO:0000259" key="7">
    <source>
        <dbReference type="Pfam" id="PF13877"/>
    </source>
</evidence>
<dbReference type="InterPro" id="IPR011990">
    <property type="entry name" value="TPR-like_helical_dom_sf"/>
</dbReference>
<dbReference type="STRING" id="6210.W6UTD5"/>
<evidence type="ECO:0000313" key="8">
    <source>
        <dbReference type="EMBL" id="EUB64900.1"/>
    </source>
</evidence>
<evidence type="ECO:0000256" key="6">
    <source>
        <dbReference type="SAM" id="MobiDB-lite"/>
    </source>
</evidence>
<dbReference type="PANTHER" id="PTHR46423">
    <property type="entry name" value="RNA POLYMERASE II-ASSOCIATED PROTEIN 3"/>
    <property type="match status" value="1"/>
</dbReference>
<dbReference type="InterPro" id="IPR019734">
    <property type="entry name" value="TPR_rpt"/>
</dbReference>
<evidence type="ECO:0000256" key="1">
    <source>
        <dbReference type="ARBA" id="ARBA00022737"/>
    </source>
</evidence>
<gene>
    <name evidence="8" type="ORF">EGR_00169</name>
</gene>
<feature type="compositionally biased region" description="Basic residues" evidence="6">
    <location>
        <begin position="57"/>
        <end position="67"/>
    </location>
</feature>
<dbReference type="RefSeq" id="XP_024356096.1">
    <property type="nucleotide sequence ID" value="XM_024489418.1"/>
</dbReference>
<protein>
    <recommendedName>
        <fullName evidence="4">RNA polymerase II-associated protein 3</fullName>
    </recommendedName>
</protein>
<sequence length="460" mass="51256">MDGHAFMKMRKQIEENNQDVRDFLGDMDQWRLDVERKSARLRSEATNQNDLPQIRNALHKKKKKKSSIRAPTRSKATNSGRIKSDDYKAWDSFDVDKALEAIDRPESEGTSGESETDEEFENERRIRLADVEKEQGNIRFKESKYEEAVVCYTSAIRLAPENPILYSNRALALCKLGRFASAEADCSTALTIDPKLVKALYWRAHARKALGKLEEAASDLKRVLDIEPRNSTALKDLSALTGDSNLRAGFINSIFKLIDISEVTSNDLRHIPISEAGGTWSKSQAGDCQKVQTNTNLSSSNSQVRSGDSVLIPGVSSQLAVTPTMPTEPPTNWFQMERELRELIPSSQGLALPAVDYLCSIEPWNYANVIGNNLNPSCLGRLLAAFSMSSKLSSAQKAERMAALAKLPRFDVAWLLADNADREIAEQLLQEVPSESVASLKTMTGNRSFGEFGMQLVRFM</sequence>
<accession>W6UTD5</accession>
<dbReference type="Gene3D" id="1.25.40.10">
    <property type="entry name" value="Tetratricopeptide repeat domain"/>
    <property type="match status" value="1"/>
</dbReference>
<dbReference type="InterPro" id="IPR051966">
    <property type="entry name" value="RPAP3"/>
</dbReference>
<dbReference type="GeneID" id="36335884"/>
<dbReference type="SUPFAM" id="SSF48452">
    <property type="entry name" value="TPR-like"/>
    <property type="match status" value="1"/>
</dbReference>
<name>W6UTD5_ECHGR</name>